<dbReference type="AlphaFoldDB" id="A0A380S842"/>
<feature type="domain" description="Calcineurin-like phosphoesterase" evidence="7">
    <location>
        <begin position="5"/>
        <end position="202"/>
    </location>
</feature>
<keyword evidence="6" id="KW-0464">Manganese</keyword>
<evidence type="ECO:0000313" key="9">
    <source>
        <dbReference type="Proteomes" id="UP000255423"/>
    </source>
</evidence>
<dbReference type="InterPro" id="IPR029052">
    <property type="entry name" value="Metallo-depent_PP-like"/>
</dbReference>
<dbReference type="RefSeq" id="WP_088660518.1">
    <property type="nucleotide sequence ID" value="NZ_UHJL01000005.1"/>
</dbReference>
<evidence type="ECO:0000256" key="4">
    <source>
        <dbReference type="ARBA" id="ARBA00022801"/>
    </source>
</evidence>
<evidence type="ECO:0000259" key="7">
    <source>
        <dbReference type="Pfam" id="PF00149"/>
    </source>
</evidence>
<evidence type="ECO:0000256" key="5">
    <source>
        <dbReference type="ARBA" id="ARBA00023136"/>
    </source>
</evidence>
<dbReference type="EMBL" id="UHJL01000005">
    <property type="protein sequence ID" value="SUQ25945.1"/>
    <property type="molecule type" value="Genomic_DNA"/>
</dbReference>
<dbReference type="InterPro" id="IPR004843">
    <property type="entry name" value="Calcineurin-like_PHP"/>
</dbReference>
<reference evidence="8 9" key="1">
    <citation type="submission" date="2017-08" db="EMBL/GenBank/DDBJ databases">
        <authorList>
            <person name="de Groot N.N."/>
        </authorList>
    </citation>
    <scope>NUCLEOTIDE SEQUENCE [LARGE SCALE GENOMIC DNA]</scope>
    <source>
        <strain evidence="8 9">HM2</strain>
    </source>
</reference>
<accession>A0A380S842</accession>
<gene>
    <name evidence="8" type="ORF">SAMN05661053_2748</name>
</gene>
<dbReference type="SUPFAM" id="SSF56300">
    <property type="entry name" value="Metallo-dependent phosphatases"/>
    <property type="match status" value="1"/>
</dbReference>
<dbReference type="Gene3D" id="3.60.21.10">
    <property type="match status" value="1"/>
</dbReference>
<protein>
    <submittedName>
        <fullName evidence="8">UDP-2,3-diacylglucosamine hydrolase</fullName>
    </submittedName>
</protein>
<keyword evidence="2" id="KW-0997">Cell inner membrane</keyword>
<dbReference type="GO" id="GO:0046872">
    <property type="term" value="F:metal ion binding"/>
    <property type="evidence" value="ECO:0007669"/>
    <property type="project" value="UniProtKB-KW"/>
</dbReference>
<dbReference type="InterPro" id="IPR043461">
    <property type="entry name" value="LpxH-like"/>
</dbReference>
<dbReference type="GO" id="GO:0009245">
    <property type="term" value="P:lipid A biosynthetic process"/>
    <property type="evidence" value="ECO:0007669"/>
    <property type="project" value="TreeGrafter"/>
</dbReference>
<evidence type="ECO:0000256" key="1">
    <source>
        <dbReference type="ARBA" id="ARBA00022475"/>
    </source>
</evidence>
<dbReference type="GO" id="GO:0016020">
    <property type="term" value="C:membrane"/>
    <property type="evidence" value="ECO:0007669"/>
    <property type="project" value="GOC"/>
</dbReference>
<organism evidence="8 9">
    <name type="scientific">Fibrobacter succinogenes</name>
    <name type="common">Bacteroides succinogenes</name>
    <dbReference type="NCBI Taxonomy" id="833"/>
    <lineage>
        <taxon>Bacteria</taxon>
        <taxon>Pseudomonadati</taxon>
        <taxon>Fibrobacterota</taxon>
        <taxon>Fibrobacteria</taxon>
        <taxon>Fibrobacterales</taxon>
        <taxon>Fibrobacteraceae</taxon>
        <taxon>Fibrobacter</taxon>
    </lineage>
</organism>
<evidence type="ECO:0000256" key="2">
    <source>
        <dbReference type="ARBA" id="ARBA00022519"/>
    </source>
</evidence>
<keyword evidence="4 8" id="KW-0378">Hydrolase</keyword>
<evidence type="ECO:0000256" key="3">
    <source>
        <dbReference type="ARBA" id="ARBA00022723"/>
    </source>
</evidence>
<keyword evidence="1" id="KW-1003">Cell membrane</keyword>
<dbReference type="PANTHER" id="PTHR34990">
    <property type="entry name" value="UDP-2,3-DIACYLGLUCOSAMINE HYDROLASE-RELATED"/>
    <property type="match status" value="1"/>
</dbReference>
<dbReference type="CDD" id="cd07398">
    <property type="entry name" value="MPP_YbbF-LpxH"/>
    <property type="match status" value="1"/>
</dbReference>
<evidence type="ECO:0000313" key="8">
    <source>
        <dbReference type="EMBL" id="SUQ25945.1"/>
    </source>
</evidence>
<dbReference type="Pfam" id="PF00149">
    <property type="entry name" value="Metallophos"/>
    <property type="match status" value="1"/>
</dbReference>
<evidence type="ECO:0000256" key="6">
    <source>
        <dbReference type="ARBA" id="ARBA00023211"/>
    </source>
</evidence>
<keyword evidence="5" id="KW-0472">Membrane</keyword>
<proteinExistence type="predicted"/>
<dbReference type="PANTHER" id="PTHR34990:SF1">
    <property type="entry name" value="UDP-2,3-DIACYLGLUCOSAMINE HYDROLASE"/>
    <property type="match status" value="1"/>
</dbReference>
<keyword evidence="3" id="KW-0479">Metal-binding</keyword>
<sequence>MELPAYFISDAHLGIDPPGAVPDREQKLIQLLSSWKGRASHVVVVGDLFEFWYEYNYYIASAHFNLYRAFAELVESGVEVHVLQGNHDFAYGDFFPKHLGVAVHKSLVLEIQGKRVFLTHGDGVPKSDYGYRFMRKILDLPLNRFLFKQIHPDWGMGLARFVGRNSRKYGESRTIKVEEYLEWGNRMLKKQHCDYCVHGHHHLSGIWNVPNGIVASPGEFIKNPTILCMENGGLKLVSL</sequence>
<dbReference type="Proteomes" id="UP000255423">
    <property type="component" value="Unassembled WGS sequence"/>
</dbReference>
<name>A0A380S842_FIBSU</name>
<dbReference type="GO" id="GO:0008758">
    <property type="term" value="F:UDP-2,3-diacylglucosamine hydrolase activity"/>
    <property type="evidence" value="ECO:0007669"/>
    <property type="project" value="TreeGrafter"/>
</dbReference>